<name>F2LTX5_HIPMA</name>
<organism evidence="3 4">
    <name type="scientific">Hippea maritima (strain ATCC 700847 / DSM 10411 / MH2)</name>
    <dbReference type="NCBI Taxonomy" id="760142"/>
    <lineage>
        <taxon>Bacteria</taxon>
        <taxon>Pseudomonadati</taxon>
        <taxon>Campylobacterota</taxon>
        <taxon>Desulfurellia</taxon>
        <taxon>Desulfurellales</taxon>
        <taxon>Hippeaceae</taxon>
        <taxon>Hippea</taxon>
    </lineage>
</organism>
<dbReference type="AlphaFoldDB" id="F2LTX5"/>
<dbReference type="KEGG" id="hmr:Hipma_0401"/>
<reference evidence="4" key="2">
    <citation type="submission" date="2011-03" db="EMBL/GenBank/DDBJ databases">
        <title>The complete genome of Hippea maritima DSM 10411.</title>
        <authorList>
            <consortium name="US DOE Joint Genome Institute (JGI-PGF)"/>
            <person name="Lucas S."/>
            <person name="Copeland A."/>
            <person name="Lapidus A."/>
            <person name="Bruce D."/>
            <person name="Goodwin L."/>
            <person name="Pitluck S."/>
            <person name="Peters L."/>
            <person name="Kyrpides N."/>
            <person name="Mavromatis K."/>
            <person name="Pagani I."/>
            <person name="Ivanova N."/>
            <person name="Mikhailova N."/>
            <person name="Lu M."/>
            <person name="Detter J.C."/>
            <person name="Tapia R."/>
            <person name="Han C."/>
            <person name="Land M."/>
            <person name="Hauser L."/>
            <person name="Markowitz V."/>
            <person name="Cheng J.-F."/>
            <person name="Hugenholtz P."/>
            <person name="Woyke T."/>
            <person name="Wu D."/>
            <person name="Spring S."/>
            <person name="Schroeder M."/>
            <person name="Brambilla E."/>
            <person name="Klenk H.-P."/>
            <person name="Eisen J.A."/>
        </authorList>
    </citation>
    <scope>NUCLEOTIDE SEQUENCE [LARGE SCALE GENOMIC DNA]</scope>
    <source>
        <strain evidence="4">ATCC 700847 / DSM 10411 / MH2</strain>
    </source>
</reference>
<gene>
    <name evidence="3" type="ordered locus">Hipma_0401</name>
</gene>
<dbReference type="HOGENOM" id="CLU_2081593_0_0_7"/>
<keyword evidence="2" id="KW-0732">Signal</keyword>
<dbReference type="Proteomes" id="UP000008139">
    <property type="component" value="Chromosome"/>
</dbReference>
<dbReference type="EMBL" id="CP002606">
    <property type="protein sequence ID" value="AEA33374.1"/>
    <property type="molecule type" value="Genomic_DNA"/>
</dbReference>
<evidence type="ECO:0000256" key="1">
    <source>
        <dbReference type="SAM" id="MobiDB-lite"/>
    </source>
</evidence>
<evidence type="ECO:0000313" key="3">
    <source>
        <dbReference type="EMBL" id="AEA33374.1"/>
    </source>
</evidence>
<feature type="signal peptide" evidence="2">
    <location>
        <begin position="1"/>
        <end position="24"/>
    </location>
</feature>
<sequence length="117" mass="13080">MKKLMLVFFMSSLLLFTFTSISHAGGSWYTNGQSGSVSDSDLPTPTPAPANPPSTSTDTYHHTPKCVSYRCTHWVNEQFQCGSTRKCWKSDAGIICEDVPKYCTKKVCVSRECVNWE</sequence>
<feature type="chain" id="PRO_5003286133" evidence="2">
    <location>
        <begin position="25"/>
        <end position="117"/>
    </location>
</feature>
<dbReference type="InParanoid" id="F2LTX5"/>
<evidence type="ECO:0000256" key="2">
    <source>
        <dbReference type="SAM" id="SignalP"/>
    </source>
</evidence>
<reference evidence="3 4" key="1">
    <citation type="journal article" date="2011" name="Stand. Genomic Sci.">
        <title>Complete genome sequence of the thermophilic sulfur-reducer Hippea maritima type strain (MH(2)).</title>
        <authorList>
            <person name="Huntemann M."/>
            <person name="Lu M."/>
            <person name="Nolan M."/>
            <person name="Lapidus A."/>
            <person name="Lucas S."/>
            <person name="Hammon N."/>
            <person name="Deshpande S."/>
            <person name="Cheng J.F."/>
            <person name="Tapia R."/>
            <person name="Han C."/>
            <person name="Goodwin L."/>
            <person name="Pitluck S."/>
            <person name="Liolios K."/>
            <person name="Pagani I."/>
            <person name="Ivanova N."/>
            <person name="Ovchinikova G."/>
            <person name="Pati A."/>
            <person name="Chen A."/>
            <person name="Palaniappan K."/>
            <person name="Land M."/>
            <person name="Hauser L."/>
            <person name="Jeffries C.D."/>
            <person name="Detter J.C."/>
            <person name="Brambilla E.M."/>
            <person name="Rohde M."/>
            <person name="Spring S."/>
            <person name="Goker M."/>
            <person name="Woyke T."/>
            <person name="Bristow J."/>
            <person name="Eisen J.A."/>
            <person name="Markowitz V."/>
            <person name="Hugenholtz P."/>
            <person name="Kyrpides N.C."/>
            <person name="Klenk H.P."/>
            <person name="Mavromatis K."/>
        </authorList>
    </citation>
    <scope>NUCLEOTIDE SEQUENCE [LARGE SCALE GENOMIC DNA]</scope>
    <source>
        <strain evidence="4">ATCC 700847 / DSM 10411 / MH2</strain>
    </source>
</reference>
<evidence type="ECO:0000313" key="4">
    <source>
        <dbReference type="Proteomes" id="UP000008139"/>
    </source>
</evidence>
<proteinExistence type="predicted"/>
<protein>
    <submittedName>
        <fullName evidence="3">Uncharacterized protein</fullName>
    </submittedName>
</protein>
<accession>F2LTX5</accession>
<keyword evidence="4" id="KW-1185">Reference proteome</keyword>
<feature type="region of interest" description="Disordered" evidence="1">
    <location>
        <begin position="34"/>
        <end position="62"/>
    </location>
</feature>